<feature type="chain" id="PRO_5033643034" description="Expansin" evidence="7">
    <location>
        <begin position="16"/>
        <end position="249"/>
    </location>
</feature>
<evidence type="ECO:0000313" key="11">
    <source>
        <dbReference type="EMBL" id="KAG0500716.1"/>
    </source>
</evidence>
<keyword evidence="4 7" id="KW-0732">Signal</keyword>
<dbReference type="PRINTS" id="PR01225">
    <property type="entry name" value="EXPANSNFAMLY"/>
</dbReference>
<evidence type="ECO:0000313" key="10">
    <source>
        <dbReference type="EMBL" id="KAG0496242.1"/>
    </source>
</evidence>
<evidence type="ECO:0000256" key="2">
    <source>
        <dbReference type="ARBA" id="ARBA00022512"/>
    </source>
</evidence>
<dbReference type="InterPro" id="IPR007118">
    <property type="entry name" value="Expan_Lol_pI"/>
</dbReference>
<dbReference type="Pfam" id="PF03330">
    <property type="entry name" value="DPBB_1"/>
    <property type="match status" value="1"/>
</dbReference>
<dbReference type="InterPro" id="IPR036908">
    <property type="entry name" value="RlpA-like_sf"/>
</dbReference>
<evidence type="ECO:0000256" key="1">
    <source>
        <dbReference type="ARBA" id="ARBA00005392"/>
    </source>
</evidence>
<sequence length="249" mass="27389">MSLVALFFLFNIVYGIVVAAADRVGWDTAHATFYGDMNANETMYGACGYGNLFEQGYGVETAALSTALFNSGSTCGACFELECYESKYCAQGSIRITATNFCPPNPAKPNDNGGWCNPPLKHFDLSMPMFVKITTDYHVGIVPVHFRRVPCVKRGGIRFQMQGNPWWILVLVYNVAGAGDVTAVSVKGEKTGWITMDRNWGQNWKTSYQLQGQSLSFQVTTSNGRSVQSINVAPANWKFGQTFQGSQFS</sequence>
<dbReference type="PROSITE" id="PS50843">
    <property type="entry name" value="EXPANSIN_CBD"/>
    <property type="match status" value="1"/>
</dbReference>
<comment type="function">
    <text evidence="6">Causes loosening and extension of plant cell walls by disrupting non-covalent bonding between cellulose microfibrils and matrix glucans. No enzymatic activity has been found.</text>
</comment>
<dbReference type="Gene3D" id="2.60.40.760">
    <property type="entry name" value="Expansin, cellulose-binding-like domain"/>
    <property type="match status" value="1"/>
</dbReference>
<gene>
    <name evidence="11" type="ORF">HPP92_000788</name>
    <name evidence="10" type="ORF">HPP92_000933</name>
</gene>
<dbReference type="CDD" id="cd22274">
    <property type="entry name" value="DPBB_EXPA_N"/>
    <property type="match status" value="1"/>
</dbReference>
<dbReference type="PANTHER" id="PTHR31867">
    <property type="entry name" value="EXPANSIN-A15"/>
    <property type="match status" value="1"/>
</dbReference>
<evidence type="ECO:0000256" key="6">
    <source>
        <dbReference type="RuleBase" id="RU365023"/>
    </source>
</evidence>
<dbReference type="EMBL" id="JADCNL010000001">
    <property type="protein sequence ID" value="KAG0496242.1"/>
    <property type="molecule type" value="Genomic_DNA"/>
</dbReference>
<proteinExistence type="inferred from homology"/>
<comment type="subcellular location">
    <subcellularLocation>
        <location evidence="6">Secreted</location>
        <location evidence="6">Cell wall</location>
    </subcellularLocation>
    <subcellularLocation>
        <location evidence="6">Membrane</location>
        <topology evidence="6">Peripheral membrane protein</topology>
    </subcellularLocation>
</comment>
<dbReference type="SUPFAM" id="SSF50685">
    <property type="entry name" value="Barwin-like endoglucanases"/>
    <property type="match status" value="1"/>
</dbReference>
<dbReference type="FunFam" id="2.60.40.760:FF:000001">
    <property type="entry name" value="Expansin"/>
    <property type="match status" value="1"/>
</dbReference>
<dbReference type="SMART" id="SM00837">
    <property type="entry name" value="DPBB_1"/>
    <property type="match status" value="1"/>
</dbReference>
<dbReference type="EMBL" id="JADCNM010000001">
    <property type="protein sequence ID" value="KAG0500716.1"/>
    <property type="molecule type" value="Genomic_DNA"/>
</dbReference>
<keyword evidence="3 6" id="KW-0964">Secreted</keyword>
<dbReference type="AlphaFoldDB" id="A0A835S6F2"/>
<dbReference type="GO" id="GO:0009664">
    <property type="term" value="P:plant-type cell wall organization"/>
    <property type="evidence" value="ECO:0007669"/>
    <property type="project" value="InterPro"/>
</dbReference>
<dbReference type="InterPro" id="IPR036749">
    <property type="entry name" value="Expansin_CBD_sf"/>
</dbReference>
<keyword evidence="5" id="KW-0472">Membrane</keyword>
<dbReference type="Proteomes" id="UP000639772">
    <property type="component" value="Chromosome 1"/>
</dbReference>
<evidence type="ECO:0000259" key="8">
    <source>
        <dbReference type="PROSITE" id="PS50842"/>
    </source>
</evidence>
<evidence type="ECO:0000313" key="13">
    <source>
        <dbReference type="Proteomes" id="UP000639772"/>
    </source>
</evidence>
<keyword evidence="12" id="KW-1185">Reference proteome</keyword>
<dbReference type="SUPFAM" id="SSF49590">
    <property type="entry name" value="PHL pollen allergen"/>
    <property type="match status" value="1"/>
</dbReference>
<name>A0A835S6F2_VANPL</name>
<dbReference type="Pfam" id="PF01357">
    <property type="entry name" value="Expansin_C"/>
    <property type="match status" value="1"/>
</dbReference>
<accession>A0A835S6F2</accession>
<dbReference type="GO" id="GO:0005576">
    <property type="term" value="C:extracellular region"/>
    <property type="evidence" value="ECO:0007669"/>
    <property type="project" value="InterPro"/>
</dbReference>
<evidence type="ECO:0000313" key="12">
    <source>
        <dbReference type="Proteomes" id="UP000636800"/>
    </source>
</evidence>
<evidence type="ECO:0000256" key="7">
    <source>
        <dbReference type="SAM" id="SignalP"/>
    </source>
</evidence>
<protein>
    <recommendedName>
        <fullName evidence="6">Expansin</fullName>
    </recommendedName>
</protein>
<dbReference type="InterPro" id="IPR007117">
    <property type="entry name" value="Expansin_CBD"/>
</dbReference>
<dbReference type="Proteomes" id="UP000636800">
    <property type="component" value="Chromosome 1"/>
</dbReference>
<dbReference type="InterPro" id="IPR002963">
    <property type="entry name" value="Expansin"/>
</dbReference>
<dbReference type="OrthoDB" id="5823761at2759"/>
<evidence type="ECO:0000259" key="9">
    <source>
        <dbReference type="PROSITE" id="PS50843"/>
    </source>
</evidence>
<dbReference type="PRINTS" id="PR01226">
    <property type="entry name" value="EXPANSIN"/>
</dbReference>
<dbReference type="PROSITE" id="PS50842">
    <property type="entry name" value="EXPANSIN_EG45"/>
    <property type="match status" value="1"/>
</dbReference>
<feature type="domain" description="Expansin-like CBD" evidence="9">
    <location>
        <begin position="166"/>
        <end position="245"/>
    </location>
</feature>
<dbReference type="GO" id="GO:0016020">
    <property type="term" value="C:membrane"/>
    <property type="evidence" value="ECO:0007669"/>
    <property type="project" value="UniProtKB-SubCell"/>
</dbReference>
<dbReference type="Gene3D" id="2.40.40.10">
    <property type="entry name" value="RlpA-like domain"/>
    <property type="match status" value="1"/>
</dbReference>
<dbReference type="InterPro" id="IPR007112">
    <property type="entry name" value="Expansin/allergen_DPBB_dom"/>
</dbReference>
<keyword evidence="2 6" id="KW-0134">Cell wall</keyword>
<comment type="similarity">
    <text evidence="1 6">Belongs to the expansin family. Expansin A subfamily.</text>
</comment>
<comment type="caution">
    <text evidence="11">The sequence shown here is derived from an EMBL/GenBank/DDBJ whole genome shotgun (WGS) entry which is preliminary data.</text>
</comment>
<reference evidence="12 13" key="1">
    <citation type="journal article" date="2020" name="Nat. Food">
        <title>A phased Vanilla planifolia genome enables genetic improvement of flavour and production.</title>
        <authorList>
            <person name="Hasing T."/>
            <person name="Tang H."/>
            <person name="Brym M."/>
            <person name="Khazi F."/>
            <person name="Huang T."/>
            <person name="Chambers A.H."/>
        </authorList>
    </citation>
    <scope>NUCLEOTIDE SEQUENCE [LARGE SCALE GENOMIC DNA]</scope>
    <source>
        <tissue evidence="11">Leaf</tissue>
    </source>
</reference>
<feature type="domain" description="Expansin-like EG45" evidence="8">
    <location>
        <begin position="44"/>
        <end position="156"/>
    </location>
</feature>
<evidence type="ECO:0000256" key="5">
    <source>
        <dbReference type="ARBA" id="ARBA00023136"/>
    </source>
</evidence>
<feature type="signal peptide" evidence="7">
    <location>
        <begin position="1"/>
        <end position="15"/>
    </location>
</feature>
<organism evidence="11 13">
    <name type="scientific">Vanilla planifolia</name>
    <name type="common">Vanilla</name>
    <dbReference type="NCBI Taxonomy" id="51239"/>
    <lineage>
        <taxon>Eukaryota</taxon>
        <taxon>Viridiplantae</taxon>
        <taxon>Streptophyta</taxon>
        <taxon>Embryophyta</taxon>
        <taxon>Tracheophyta</taxon>
        <taxon>Spermatophyta</taxon>
        <taxon>Magnoliopsida</taxon>
        <taxon>Liliopsida</taxon>
        <taxon>Asparagales</taxon>
        <taxon>Orchidaceae</taxon>
        <taxon>Vanilloideae</taxon>
        <taxon>Vanilleae</taxon>
        <taxon>Vanilla</taxon>
    </lineage>
</organism>
<keyword evidence="6" id="KW-0961">Cell wall biogenesis/degradation</keyword>
<dbReference type="InterPro" id="IPR009009">
    <property type="entry name" value="RlpA-like_DPBB"/>
</dbReference>
<evidence type="ECO:0000256" key="4">
    <source>
        <dbReference type="ARBA" id="ARBA00022729"/>
    </source>
</evidence>
<evidence type="ECO:0000256" key="3">
    <source>
        <dbReference type="ARBA" id="ARBA00022525"/>
    </source>
</evidence>